<dbReference type="PANTHER" id="PTHR21461">
    <property type="entry name" value="GLYCOSYLTRANSFERASE FAMILY 92 PROTEIN"/>
    <property type="match status" value="1"/>
</dbReference>
<keyword evidence="4" id="KW-0808">Transferase</keyword>
<dbReference type="PANTHER" id="PTHR21461:SF69">
    <property type="entry name" value="GLYCOSYLTRANSFERASE FAMILY 92 PROTEIN"/>
    <property type="match status" value="1"/>
</dbReference>
<dbReference type="Gene3D" id="1.10.630.10">
    <property type="entry name" value="Cytochrome P450"/>
    <property type="match status" value="1"/>
</dbReference>
<dbReference type="GO" id="GO:0005506">
    <property type="term" value="F:iron ion binding"/>
    <property type="evidence" value="ECO:0007669"/>
    <property type="project" value="InterPro"/>
</dbReference>
<protein>
    <recommendedName>
        <fullName evidence="12">Glycosyltransferase family 92 protein</fullName>
    </recommendedName>
</protein>
<evidence type="ECO:0000256" key="3">
    <source>
        <dbReference type="ARBA" id="ARBA00022676"/>
    </source>
</evidence>
<dbReference type="GO" id="GO:0016705">
    <property type="term" value="F:oxidoreductase activity, acting on paired donors, with incorporation or reduction of molecular oxygen"/>
    <property type="evidence" value="ECO:0007669"/>
    <property type="project" value="InterPro"/>
</dbReference>
<dbReference type="Pfam" id="PF01697">
    <property type="entry name" value="Glyco_transf_92"/>
    <property type="match status" value="1"/>
</dbReference>
<keyword evidence="5 9" id="KW-0812">Transmembrane</keyword>
<feature type="transmembrane region" description="Helical" evidence="9">
    <location>
        <begin position="6"/>
        <end position="23"/>
    </location>
</feature>
<evidence type="ECO:0000256" key="6">
    <source>
        <dbReference type="ARBA" id="ARBA00022989"/>
    </source>
</evidence>
<evidence type="ECO:0000256" key="7">
    <source>
        <dbReference type="ARBA" id="ARBA00023136"/>
    </source>
</evidence>
<evidence type="ECO:0008006" key="12">
    <source>
        <dbReference type="Google" id="ProtNLM"/>
    </source>
</evidence>
<proteinExistence type="inferred from homology"/>
<dbReference type="GO" id="GO:0004497">
    <property type="term" value="F:monooxygenase activity"/>
    <property type="evidence" value="ECO:0007669"/>
    <property type="project" value="InterPro"/>
</dbReference>
<dbReference type="Proteomes" id="UP000682877">
    <property type="component" value="Chromosome 7"/>
</dbReference>
<dbReference type="GO" id="GO:0020037">
    <property type="term" value="F:heme binding"/>
    <property type="evidence" value="ECO:0007669"/>
    <property type="project" value="InterPro"/>
</dbReference>
<name>A0A8S2ASM5_ARAAE</name>
<dbReference type="AlphaFoldDB" id="A0A8S2ASM5"/>
<dbReference type="GO" id="GO:0016020">
    <property type="term" value="C:membrane"/>
    <property type="evidence" value="ECO:0007669"/>
    <property type="project" value="UniProtKB-SubCell"/>
</dbReference>
<dbReference type="GO" id="GO:0016757">
    <property type="term" value="F:glycosyltransferase activity"/>
    <property type="evidence" value="ECO:0007669"/>
    <property type="project" value="UniProtKB-KW"/>
</dbReference>
<comment type="subcellular location">
    <subcellularLocation>
        <location evidence="1">Membrane</location>
        <topology evidence="1">Single-pass membrane protein</topology>
    </subcellularLocation>
</comment>
<feature type="region of interest" description="Disordered" evidence="8">
    <location>
        <begin position="724"/>
        <end position="743"/>
    </location>
</feature>
<keyword evidence="11" id="KW-1185">Reference proteome</keyword>
<evidence type="ECO:0000313" key="11">
    <source>
        <dbReference type="Proteomes" id="UP000682877"/>
    </source>
</evidence>
<dbReference type="InterPro" id="IPR001128">
    <property type="entry name" value="Cyt_P450"/>
</dbReference>
<evidence type="ECO:0000256" key="2">
    <source>
        <dbReference type="ARBA" id="ARBA00007647"/>
    </source>
</evidence>
<evidence type="ECO:0000256" key="5">
    <source>
        <dbReference type="ARBA" id="ARBA00022692"/>
    </source>
</evidence>
<dbReference type="EMBL" id="LR999457">
    <property type="protein sequence ID" value="CAE6154452.1"/>
    <property type="molecule type" value="Genomic_DNA"/>
</dbReference>
<evidence type="ECO:0000313" key="10">
    <source>
        <dbReference type="EMBL" id="CAE6154452.1"/>
    </source>
</evidence>
<accession>A0A8S2ASM5</accession>
<evidence type="ECO:0000256" key="1">
    <source>
        <dbReference type="ARBA" id="ARBA00004167"/>
    </source>
</evidence>
<evidence type="ECO:0000256" key="4">
    <source>
        <dbReference type="ARBA" id="ARBA00022679"/>
    </source>
</evidence>
<dbReference type="GO" id="GO:0005737">
    <property type="term" value="C:cytoplasm"/>
    <property type="evidence" value="ECO:0007669"/>
    <property type="project" value="TreeGrafter"/>
</dbReference>
<feature type="transmembrane region" description="Helical" evidence="9">
    <location>
        <begin position="328"/>
        <end position="346"/>
    </location>
</feature>
<sequence length="874" mass="100399">MLNYVIILPLALFLLAYKFFFTSKRQRYHLPPSPSYSLPVLGHHLLIKPPVHRLFHRLSNIHGPIFYLRLGSRRAVVISSSSLARECFTGQNDVAVSNRPRFLTSKYIAYNYTTIATTSYGDHWRNLRRICSLEIVSSKRLANFLHIRKEEIQRMLTRLSRDARVGNEVELESVLYDLTFNNIVRMVTGKIYYGDDVSDKEEAELFKKLFTFITTNSGARHPGEYLPFMKIFGGSFEKEVKAAAKVIDEMLQRLLDECKSDKDGNTMVNHLLSLQQDDPEYYTDIIIKGLMLTCSSSSPRLTPKSIAGAGDDASQFFHHKTSYRAHTTTLFFILVSLSLFGFFSLYCSPNTIYRAAFFATTRPAKSRIVSYVINTQDSSHHQLSNGSRRIRAEAVLWPGWEILVIVSPEEKLMPPQLPGENYTCFYPNGEKSTARFAAILPFSNRTSFRCSLPGIYRHHHPIPTPILASSKRFQLSPETRWPDLPLWNFVVFEAISTENDVVLFVKGPNRGLGSNKPPESFRCVFGEESDTAIRTAVTSSVQEVFRCSLPNMTIDTPIKIYLEAVATDKEETKTVPSVAYYSPKRTLAEPSEKALLCATTMVYNVAKYLREWVMYHAAIGIQRFIIYDNGSDDELNDVVEVLNGEKYDVIKVLWIWPKTQEAGFSHAAVYGNDTCTWMMYLDVDEFLFSPAWDKQSQPSDGMIRSLLPSDQSMIGQVSFKSHEFGPSNQTKHPREGVTQGYTCRREEDQRHKSIVRLSVVEHSLYTAIHHFGLKGEYEWRVADTEEGVVNHYKYQAWREFKAKFKRRVSAYVVDWTRVSNPKSRDRTPGLGFKPVEPDGWAYKFCEVMDLRLKRLTRKWFGYPVKNGYRMAWQR</sequence>
<dbReference type="Pfam" id="PF00067">
    <property type="entry name" value="p450"/>
    <property type="match status" value="1"/>
</dbReference>
<dbReference type="SUPFAM" id="SSF48264">
    <property type="entry name" value="Cytochrome P450"/>
    <property type="match status" value="1"/>
</dbReference>
<organism evidence="10 11">
    <name type="scientific">Arabidopsis arenosa</name>
    <name type="common">Sand rock-cress</name>
    <name type="synonym">Cardaminopsis arenosa</name>
    <dbReference type="NCBI Taxonomy" id="38785"/>
    <lineage>
        <taxon>Eukaryota</taxon>
        <taxon>Viridiplantae</taxon>
        <taxon>Streptophyta</taxon>
        <taxon>Embryophyta</taxon>
        <taxon>Tracheophyta</taxon>
        <taxon>Spermatophyta</taxon>
        <taxon>Magnoliopsida</taxon>
        <taxon>eudicotyledons</taxon>
        <taxon>Gunneridae</taxon>
        <taxon>Pentapetalae</taxon>
        <taxon>rosids</taxon>
        <taxon>malvids</taxon>
        <taxon>Brassicales</taxon>
        <taxon>Brassicaceae</taxon>
        <taxon>Camelineae</taxon>
        <taxon>Arabidopsis</taxon>
    </lineage>
</organism>
<dbReference type="InterPro" id="IPR036396">
    <property type="entry name" value="Cyt_P450_sf"/>
</dbReference>
<keyword evidence="6 9" id="KW-1133">Transmembrane helix</keyword>
<keyword evidence="7 9" id="KW-0472">Membrane</keyword>
<evidence type="ECO:0000256" key="8">
    <source>
        <dbReference type="SAM" id="MobiDB-lite"/>
    </source>
</evidence>
<gene>
    <name evidence="10" type="ORF">AARE701A_LOCUS17466</name>
</gene>
<keyword evidence="3" id="KW-0328">Glycosyltransferase</keyword>
<evidence type="ECO:0000256" key="9">
    <source>
        <dbReference type="SAM" id="Phobius"/>
    </source>
</evidence>
<reference evidence="10" key="1">
    <citation type="submission" date="2021-01" db="EMBL/GenBank/DDBJ databases">
        <authorList>
            <person name="Bezrukov I."/>
        </authorList>
    </citation>
    <scope>NUCLEOTIDE SEQUENCE</scope>
</reference>
<comment type="similarity">
    <text evidence="2">Belongs to the glycosyltransferase 92 family.</text>
</comment>
<dbReference type="InterPro" id="IPR008166">
    <property type="entry name" value="Glyco_transf_92"/>
</dbReference>